<feature type="domain" description="PX" evidence="5">
    <location>
        <begin position="799"/>
        <end position="920"/>
    </location>
</feature>
<protein>
    <submittedName>
        <fullName evidence="7">Uncharacterized protein</fullName>
    </submittedName>
</protein>
<evidence type="ECO:0000313" key="7">
    <source>
        <dbReference type="EMBL" id="QPG76946.1"/>
    </source>
</evidence>
<dbReference type="Gene3D" id="3.30.1520.10">
    <property type="entry name" value="Phox-like domain"/>
    <property type="match status" value="1"/>
</dbReference>
<dbReference type="InterPro" id="IPR036871">
    <property type="entry name" value="PX_dom_sf"/>
</dbReference>
<dbReference type="EMBL" id="CP064815">
    <property type="protein sequence ID" value="QPG76946.1"/>
    <property type="molecule type" value="Genomic_DNA"/>
</dbReference>
<feature type="region of interest" description="Disordered" evidence="3">
    <location>
        <begin position="563"/>
        <end position="584"/>
    </location>
</feature>
<dbReference type="Proteomes" id="UP000662931">
    <property type="component" value="Chromosome 4"/>
</dbReference>
<accession>A0A875S6I3</accession>
<feature type="domain" description="PXA" evidence="6">
    <location>
        <begin position="70"/>
        <end position="262"/>
    </location>
</feature>
<dbReference type="PANTHER" id="PTHR22775">
    <property type="entry name" value="SORTING NEXIN"/>
    <property type="match status" value="1"/>
</dbReference>
<feature type="region of interest" description="Disordered" evidence="3">
    <location>
        <begin position="626"/>
        <end position="662"/>
    </location>
</feature>
<name>A0A875S6I3_EENNA</name>
<evidence type="ECO:0000256" key="1">
    <source>
        <dbReference type="ARBA" id="ARBA00010883"/>
    </source>
</evidence>
<dbReference type="SUPFAM" id="SSF64268">
    <property type="entry name" value="PX domain"/>
    <property type="match status" value="1"/>
</dbReference>
<feature type="compositionally biased region" description="Low complexity" evidence="3">
    <location>
        <begin position="698"/>
        <end position="715"/>
    </location>
</feature>
<dbReference type="PROSITE" id="PS50195">
    <property type="entry name" value="PX"/>
    <property type="match status" value="1"/>
</dbReference>
<keyword evidence="8" id="KW-1185">Reference proteome</keyword>
<evidence type="ECO:0000259" key="4">
    <source>
        <dbReference type="PROSITE" id="PS50132"/>
    </source>
</evidence>
<evidence type="ECO:0000313" key="8">
    <source>
        <dbReference type="Proteomes" id="UP000662931"/>
    </source>
</evidence>
<dbReference type="PROSITE" id="PS51207">
    <property type="entry name" value="PXA"/>
    <property type="match status" value="1"/>
</dbReference>
<evidence type="ECO:0000259" key="5">
    <source>
        <dbReference type="PROSITE" id="PS50195"/>
    </source>
</evidence>
<dbReference type="Gene3D" id="1.10.167.10">
    <property type="entry name" value="Regulator of G-protein Signalling 4, domain 2"/>
    <property type="match status" value="1"/>
</dbReference>
<feature type="domain" description="RGS" evidence="4">
    <location>
        <begin position="407"/>
        <end position="554"/>
    </location>
</feature>
<evidence type="ECO:0000256" key="3">
    <source>
        <dbReference type="SAM" id="MobiDB-lite"/>
    </source>
</evidence>
<dbReference type="Pfam" id="PF00787">
    <property type="entry name" value="PX"/>
    <property type="match status" value="1"/>
</dbReference>
<dbReference type="PANTHER" id="PTHR22775:SF3">
    <property type="entry name" value="SORTING NEXIN-13"/>
    <property type="match status" value="1"/>
</dbReference>
<feature type="compositionally biased region" description="Acidic residues" evidence="3">
    <location>
        <begin position="682"/>
        <end position="697"/>
    </location>
</feature>
<proteinExistence type="inferred from homology"/>
<dbReference type="SMART" id="SM00313">
    <property type="entry name" value="PXA"/>
    <property type="match status" value="1"/>
</dbReference>
<dbReference type="InterPro" id="IPR016137">
    <property type="entry name" value="RGS"/>
</dbReference>
<dbReference type="SUPFAM" id="SSF48097">
    <property type="entry name" value="Regulator of G-protein signaling, RGS"/>
    <property type="match status" value="1"/>
</dbReference>
<dbReference type="KEGG" id="bnn:FOA43_004340"/>
<dbReference type="GO" id="GO:0035091">
    <property type="term" value="F:phosphatidylinositol binding"/>
    <property type="evidence" value="ECO:0007669"/>
    <property type="project" value="InterPro"/>
</dbReference>
<dbReference type="InterPro" id="IPR003114">
    <property type="entry name" value="Phox_assoc"/>
</dbReference>
<dbReference type="RefSeq" id="XP_038780511.1">
    <property type="nucleotide sequence ID" value="XM_038924583.1"/>
</dbReference>
<dbReference type="InterPro" id="IPR036305">
    <property type="entry name" value="RGS_sf"/>
</dbReference>
<dbReference type="Pfam" id="PF08628">
    <property type="entry name" value="Nexin_C"/>
    <property type="match status" value="1"/>
</dbReference>
<dbReference type="InterPro" id="IPR044926">
    <property type="entry name" value="RGS_subdomain_2"/>
</dbReference>
<feature type="coiled-coil region" evidence="2">
    <location>
        <begin position="724"/>
        <end position="751"/>
    </location>
</feature>
<dbReference type="SMART" id="SM00312">
    <property type="entry name" value="PX"/>
    <property type="match status" value="1"/>
</dbReference>
<reference evidence="7" key="1">
    <citation type="submission" date="2020-10" db="EMBL/GenBank/DDBJ databases">
        <authorList>
            <person name="Roach M.J.R."/>
        </authorList>
    </citation>
    <scope>NUCLEOTIDE SEQUENCE</scope>
    <source>
        <strain evidence="7">CBS 1945</strain>
    </source>
</reference>
<evidence type="ECO:0000259" key="6">
    <source>
        <dbReference type="PROSITE" id="PS51207"/>
    </source>
</evidence>
<dbReference type="GeneID" id="62197740"/>
<dbReference type="SMART" id="SM00315">
    <property type="entry name" value="RGS"/>
    <property type="match status" value="1"/>
</dbReference>
<dbReference type="AlphaFoldDB" id="A0A875S6I3"/>
<keyword evidence="2" id="KW-0175">Coiled coil</keyword>
<dbReference type="InterPro" id="IPR013937">
    <property type="entry name" value="Sorting_nexin_C"/>
</dbReference>
<dbReference type="Pfam" id="PF00615">
    <property type="entry name" value="RGS"/>
    <property type="match status" value="1"/>
</dbReference>
<gene>
    <name evidence="7" type="ORF">FOA43_004340</name>
</gene>
<dbReference type="Pfam" id="PF02194">
    <property type="entry name" value="PXA"/>
    <property type="match status" value="1"/>
</dbReference>
<sequence>MIWLGACIPSVAFIWMTIHLHLDSNSCSKSKLRGRFKPIAFTNDLNWQKEMAIIDTDASTDDQIQMYPENFLINDTLNNIVSLIIRDFISNWFSRITTDQTFINDLKKQFRGIIIRLGKRLESTDFSDLLVHGLVPIIEKHLKDYSRAKDLIKNRKASAKYATMSSTKEMDKAIASNYNQGSLHTAVKIGSKSNEQDIKLYLSEQIGKILLQLLDNNEVNSPPVLILVREILTNCVFYPIVSMLSDPDYYNQRIVTKLVDVMKDRDDVKRFRSILDQHSLYAQNSDLLTRQILNERPEALQKMRITVRTSSKAFEKVVRQISRCNSASILKQYRYLLALQLDDFAKAMDLGNLKVDENMPLRTYSKRLQILLAAVDLRSTALKSSLSSPLQETEFDPSTIPKNPDLTLEQTLKNPIEVPYFMEFMENRKRGVLVQFWTSVNALRNPLEEFYFDDCNTAEAKEEDSTAAEYLDDAMSQAEDLRQIFRQHFSSKLLAVPEQTYQAVSTFVNTHPDNSRLYYSARKALFQLQQVDLERMEKTDFLAFRQSDYFIRMLAAGNQSQLDVPRGLLHGGSDDDDDDEVNGDPLAKYDEAFKLYDESGQENVSDTVLKVVEDALNEITAKKNIIDEESVGPPPSSSSSSRLLSKDTHKDLFGSPEYGDESELFDYESDSATQYSPRIFGDSDDNGDTLGIDDDSSALESGAASMSSSMDAPSSEVRVAAPGDLNLTDEINRLETEKERLRQQLLIINSLLRKAELTSNITEVRIMNRSKVSLDREVRLRELQLQQYTMQQSDSGLYKRSKVTIQSYITANEHGHDFILYIIEVQRLSNDDLNVVLAGWMVARRFSQFYKLHKYLRMKYPEVWDLEFPKRMVVMKFQQSALIEQRKCKLERYLQKLLSFDQVCANSVFRDFLSSDVFTLDFANEQTTSNKTIESVNSITSLYNRLWSQLMYFQGETSSGEMGSESGEHLQSASFAQSSGSLRKFSSTLEMKRELSSLDEAENSESLVNDFIEDEEKAEDGEEETKPLNFPFVKPLCDLTVTLFQLDKSNIWLRGRALVIILQRLLGSTIEKVVRTTVDDRLKTESTIFSILSGLQNVLWPDGEFRKHSKERTLTEKSRTKQKARYMLVTFIVDSCSRVFGRQGSKRAADLCFDSFQNELLNKHLTLTLLDEIFKELFLTEKET</sequence>
<dbReference type="InterPro" id="IPR001683">
    <property type="entry name" value="PX_dom"/>
</dbReference>
<organism evidence="7 8">
    <name type="scientific">Eeniella nana</name>
    <name type="common">Yeast</name>
    <name type="synonym">Brettanomyces nanus</name>
    <dbReference type="NCBI Taxonomy" id="13502"/>
    <lineage>
        <taxon>Eukaryota</taxon>
        <taxon>Fungi</taxon>
        <taxon>Dikarya</taxon>
        <taxon>Ascomycota</taxon>
        <taxon>Saccharomycotina</taxon>
        <taxon>Pichiomycetes</taxon>
        <taxon>Pichiales</taxon>
        <taxon>Pichiaceae</taxon>
        <taxon>Brettanomyces</taxon>
    </lineage>
</organism>
<dbReference type="PROSITE" id="PS50132">
    <property type="entry name" value="RGS"/>
    <property type="match status" value="1"/>
</dbReference>
<evidence type="ECO:0000256" key="2">
    <source>
        <dbReference type="SAM" id="Coils"/>
    </source>
</evidence>
<dbReference type="OrthoDB" id="120967at2759"/>
<feature type="region of interest" description="Disordered" evidence="3">
    <location>
        <begin position="675"/>
        <end position="721"/>
    </location>
</feature>
<comment type="similarity">
    <text evidence="1">Belongs to the sorting nexin family.</text>
</comment>